<dbReference type="OrthoDB" id="2135943at2"/>
<protein>
    <submittedName>
        <fullName evidence="3">Two-component signal transduction system YycFG, regulatory protein YycI</fullName>
    </submittedName>
</protein>
<sequence>MDFRKTEIFFVVAFLILDIFLFVTLKTKQNVTYDAVKENTTIVEQMKEDKISIPDNLPSGVEKATYIKAEKMEFTKDIAKELSNEDQYVVSQADGSLYSTVQKQILLTDEGTTKELTNFVHEKAYKGAEYRFFKRDNQNKKIVYVQEYKGIPILDGTAEVMISLKENSVDSASQVLSYEQTYANKVTYLRDGELLVSAQQAIEILYKNDELPADSTITKVDLGYMRMLHLQNSDVYIPAWFVTVEKNDISEQKMVNAIEGKVIQPQKTNEEVEVNSSN</sequence>
<dbReference type="RefSeq" id="WP_092653344.1">
    <property type="nucleotide sequence ID" value="NZ_FOHA01000016.1"/>
</dbReference>
<dbReference type="GO" id="GO:0016020">
    <property type="term" value="C:membrane"/>
    <property type="evidence" value="ECO:0007669"/>
    <property type="project" value="InterPro"/>
</dbReference>
<dbReference type="Proteomes" id="UP000198948">
    <property type="component" value="Unassembled WGS sequence"/>
</dbReference>
<feature type="transmembrane region" description="Helical" evidence="1">
    <location>
        <begin position="7"/>
        <end position="25"/>
    </location>
</feature>
<organism evidence="3 4">
    <name type="scientific">Isobaculum melis</name>
    <dbReference type="NCBI Taxonomy" id="142588"/>
    <lineage>
        <taxon>Bacteria</taxon>
        <taxon>Bacillati</taxon>
        <taxon>Bacillota</taxon>
        <taxon>Bacilli</taxon>
        <taxon>Lactobacillales</taxon>
        <taxon>Carnobacteriaceae</taxon>
        <taxon>Isobaculum</taxon>
    </lineage>
</organism>
<gene>
    <name evidence="3" type="ORF">SAMN04488559_11633</name>
</gene>
<keyword evidence="1" id="KW-0812">Transmembrane</keyword>
<dbReference type="Gene3D" id="2.40.128.690">
    <property type="entry name" value="YycH protein, domain 3-like"/>
    <property type="match status" value="1"/>
</dbReference>
<name>A0A1H9TTZ8_9LACT</name>
<dbReference type="InterPro" id="IPR018604">
    <property type="entry name" value="YycI-like"/>
</dbReference>
<accession>A0A1H9TTZ8</accession>
<dbReference type="AlphaFoldDB" id="A0A1H9TTZ8"/>
<dbReference type="STRING" id="142588.SAMN04488559_11633"/>
<keyword evidence="4" id="KW-1185">Reference proteome</keyword>
<evidence type="ECO:0000256" key="1">
    <source>
        <dbReference type="SAM" id="Phobius"/>
    </source>
</evidence>
<dbReference type="Pfam" id="PF09648">
    <property type="entry name" value="YycI"/>
    <property type="match status" value="1"/>
</dbReference>
<evidence type="ECO:0000313" key="4">
    <source>
        <dbReference type="Proteomes" id="UP000198948"/>
    </source>
</evidence>
<evidence type="ECO:0000259" key="2">
    <source>
        <dbReference type="Pfam" id="PF09648"/>
    </source>
</evidence>
<proteinExistence type="predicted"/>
<keyword evidence="1" id="KW-0472">Membrane</keyword>
<evidence type="ECO:0000313" key="3">
    <source>
        <dbReference type="EMBL" id="SES00508.1"/>
    </source>
</evidence>
<dbReference type="EMBL" id="FOHA01000016">
    <property type="protein sequence ID" value="SES00508.1"/>
    <property type="molecule type" value="Genomic_DNA"/>
</dbReference>
<keyword evidence="1" id="KW-1133">Transmembrane helix</keyword>
<feature type="domain" description="Regulatory protein YycH-like" evidence="2">
    <location>
        <begin position="37"/>
        <end position="258"/>
    </location>
</feature>
<reference evidence="3 4" key="1">
    <citation type="submission" date="2016-10" db="EMBL/GenBank/DDBJ databases">
        <authorList>
            <person name="de Groot N.N."/>
        </authorList>
    </citation>
    <scope>NUCLEOTIDE SEQUENCE [LARGE SCALE GENOMIC DNA]</scope>
    <source>
        <strain evidence="3 4">DSM 13760</strain>
    </source>
</reference>